<evidence type="ECO:0000313" key="1">
    <source>
        <dbReference type="EMBL" id="EDS36351.1"/>
    </source>
</evidence>
<gene>
    <name evidence="2" type="primary">6044500</name>
    <name evidence="1" type="ORF">CpipJ_CPIJ011832</name>
</gene>
<name>B0WX90_CULQU</name>
<dbReference type="InParanoid" id="B0WX90"/>
<reference evidence="2" key="2">
    <citation type="submission" date="2021-02" db="UniProtKB">
        <authorList>
            <consortium name="EnsemblMetazoa"/>
        </authorList>
    </citation>
    <scope>IDENTIFICATION</scope>
    <source>
        <strain evidence="2">JHB</strain>
    </source>
</reference>
<dbReference type="HOGENOM" id="CLU_1305945_0_0_1"/>
<dbReference type="AlphaFoldDB" id="B0WX90"/>
<dbReference type="EnsemblMetazoa" id="CPIJ011832-RA">
    <property type="protein sequence ID" value="CPIJ011832-PA"/>
    <property type="gene ID" value="CPIJ011832"/>
</dbReference>
<evidence type="ECO:0000313" key="2">
    <source>
        <dbReference type="EnsemblMetazoa" id="CPIJ011832-PA"/>
    </source>
</evidence>
<evidence type="ECO:0000313" key="3">
    <source>
        <dbReference type="Proteomes" id="UP000002320"/>
    </source>
</evidence>
<dbReference type="KEGG" id="cqu:CpipJ_CPIJ011832"/>
<proteinExistence type="predicted"/>
<protein>
    <submittedName>
        <fullName evidence="1 2">Uncharacterized protein</fullName>
    </submittedName>
</protein>
<accession>B0WX90</accession>
<dbReference type="VEuPathDB" id="VectorBase:CPIJ011832"/>
<organism>
    <name type="scientific">Culex quinquefasciatus</name>
    <name type="common">Southern house mosquito</name>
    <name type="synonym">Culex pungens</name>
    <dbReference type="NCBI Taxonomy" id="7176"/>
    <lineage>
        <taxon>Eukaryota</taxon>
        <taxon>Metazoa</taxon>
        <taxon>Ecdysozoa</taxon>
        <taxon>Arthropoda</taxon>
        <taxon>Hexapoda</taxon>
        <taxon>Insecta</taxon>
        <taxon>Pterygota</taxon>
        <taxon>Neoptera</taxon>
        <taxon>Endopterygota</taxon>
        <taxon>Diptera</taxon>
        <taxon>Nematocera</taxon>
        <taxon>Culicoidea</taxon>
        <taxon>Culicidae</taxon>
        <taxon>Culicinae</taxon>
        <taxon>Culicini</taxon>
        <taxon>Culex</taxon>
        <taxon>Culex</taxon>
    </lineage>
</organism>
<dbReference type="EMBL" id="DS232159">
    <property type="protein sequence ID" value="EDS36351.1"/>
    <property type="molecule type" value="Genomic_DNA"/>
</dbReference>
<sequence>MAAMPGARPVTRARRSIKRIAAVTEEASPGQSGQVPAAGSAKVEFGAANSAGNVDCGQDSPTRTARRSRCRYQLVYTEESLASTDKNKMLYITHHMEVKRIRYLLVQSGRGVETFSQGNNGCRRENFRLRRFFTRAPRASFTRLRCGTCRKVARTMKHPQGGSEPGQPPNGAGKVVCLQVEQVNLRSAVAASRSRGCPAEVCQVEIPPLLR</sequence>
<dbReference type="Proteomes" id="UP000002320">
    <property type="component" value="Unassembled WGS sequence"/>
</dbReference>
<keyword evidence="3" id="KW-1185">Reference proteome</keyword>
<reference evidence="1" key="1">
    <citation type="submission" date="2007-03" db="EMBL/GenBank/DDBJ databases">
        <title>Annotation of Culex pipiens quinquefasciatus.</title>
        <authorList>
            <consortium name="The Broad Institute Genome Sequencing Platform"/>
            <person name="Atkinson P.W."/>
            <person name="Hemingway J."/>
            <person name="Christensen B.M."/>
            <person name="Higgs S."/>
            <person name="Kodira C."/>
            <person name="Hannick L."/>
            <person name="Megy K."/>
            <person name="O'Leary S."/>
            <person name="Pearson M."/>
            <person name="Haas B.J."/>
            <person name="Mauceli E."/>
            <person name="Wortman J.R."/>
            <person name="Lee N.H."/>
            <person name="Guigo R."/>
            <person name="Stanke M."/>
            <person name="Alvarado L."/>
            <person name="Amedeo P."/>
            <person name="Antoine C.H."/>
            <person name="Arensburger P."/>
            <person name="Bidwell S.L."/>
            <person name="Crawford M."/>
            <person name="Camaro F."/>
            <person name="Devon K."/>
            <person name="Engels R."/>
            <person name="Hammond M."/>
            <person name="Howarth C."/>
            <person name="Koehrsen M."/>
            <person name="Lawson D."/>
            <person name="Montgomery P."/>
            <person name="Nene V."/>
            <person name="Nusbaum C."/>
            <person name="Puiu D."/>
            <person name="Romero-Severson J."/>
            <person name="Severson D.W."/>
            <person name="Shumway M."/>
            <person name="Sisk P."/>
            <person name="Stolte C."/>
            <person name="Zeng Q."/>
            <person name="Eisenstadt E."/>
            <person name="Fraser-Liggett C."/>
            <person name="Strausberg R."/>
            <person name="Galagan J."/>
            <person name="Birren B."/>
            <person name="Collins F.H."/>
        </authorList>
    </citation>
    <scope>NUCLEOTIDE SEQUENCE [LARGE SCALE GENOMIC DNA]</scope>
    <source>
        <strain evidence="1">JHB</strain>
    </source>
</reference>